<dbReference type="PANTHER" id="PTHR43016:SF13">
    <property type="entry name" value="PRESEQUENCE PROTEASE, MITOCHONDRIAL"/>
    <property type="match status" value="1"/>
</dbReference>
<dbReference type="GO" id="GO:0005759">
    <property type="term" value="C:mitochondrial matrix"/>
    <property type="evidence" value="ECO:0007669"/>
    <property type="project" value="TreeGrafter"/>
</dbReference>
<dbReference type="Gene3D" id="3.30.830.10">
    <property type="entry name" value="Metalloenzyme, LuxS/M16 peptidase-like"/>
    <property type="match status" value="1"/>
</dbReference>
<gene>
    <name evidence="1" type="ORF">G7Y89_g8243</name>
</gene>
<dbReference type="GO" id="GO:0016485">
    <property type="term" value="P:protein processing"/>
    <property type="evidence" value="ECO:0007669"/>
    <property type="project" value="TreeGrafter"/>
</dbReference>
<dbReference type="PANTHER" id="PTHR43016">
    <property type="entry name" value="PRESEQUENCE PROTEASE"/>
    <property type="match status" value="1"/>
</dbReference>
<name>A0A8H4RHU3_9HELO</name>
<dbReference type="EMBL" id="JAAMPI010000613">
    <property type="protein sequence ID" value="KAF4629903.1"/>
    <property type="molecule type" value="Genomic_DNA"/>
</dbReference>
<dbReference type="InterPro" id="IPR011249">
    <property type="entry name" value="Metalloenz_LuxS/M16"/>
</dbReference>
<dbReference type="Proteomes" id="UP000566819">
    <property type="component" value="Unassembled WGS sequence"/>
</dbReference>
<dbReference type="GO" id="GO:0046872">
    <property type="term" value="F:metal ion binding"/>
    <property type="evidence" value="ECO:0007669"/>
    <property type="project" value="InterPro"/>
</dbReference>
<evidence type="ECO:0008006" key="3">
    <source>
        <dbReference type="Google" id="ProtNLM"/>
    </source>
</evidence>
<proteinExistence type="predicted"/>
<evidence type="ECO:0000313" key="2">
    <source>
        <dbReference type="Proteomes" id="UP000566819"/>
    </source>
</evidence>
<dbReference type="GO" id="GO:0004222">
    <property type="term" value="F:metalloendopeptidase activity"/>
    <property type="evidence" value="ECO:0007669"/>
    <property type="project" value="TreeGrafter"/>
</dbReference>
<dbReference type="OrthoDB" id="10250783at2759"/>
<comment type="caution">
    <text evidence="1">The sequence shown here is derived from an EMBL/GenBank/DDBJ whole genome shotgun (WGS) entry which is preliminary data.</text>
</comment>
<organism evidence="1 2">
    <name type="scientific">Cudoniella acicularis</name>
    <dbReference type="NCBI Taxonomy" id="354080"/>
    <lineage>
        <taxon>Eukaryota</taxon>
        <taxon>Fungi</taxon>
        <taxon>Dikarya</taxon>
        <taxon>Ascomycota</taxon>
        <taxon>Pezizomycotina</taxon>
        <taxon>Leotiomycetes</taxon>
        <taxon>Helotiales</taxon>
        <taxon>Tricladiaceae</taxon>
        <taxon>Cudoniella</taxon>
    </lineage>
</organism>
<protein>
    <recommendedName>
        <fullName evidence="3">Mitochondrial presequence protease</fullName>
    </recommendedName>
</protein>
<dbReference type="SUPFAM" id="SSF63411">
    <property type="entry name" value="LuxS/MPP-like metallohydrolase"/>
    <property type="match status" value="1"/>
</dbReference>
<reference evidence="1 2" key="1">
    <citation type="submission" date="2020-03" db="EMBL/GenBank/DDBJ databases">
        <title>Draft Genome Sequence of Cudoniella acicularis.</title>
        <authorList>
            <person name="Buettner E."/>
            <person name="Kellner H."/>
        </authorList>
    </citation>
    <scope>NUCLEOTIDE SEQUENCE [LARGE SCALE GENOMIC DNA]</scope>
    <source>
        <strain evidence="1 2">DSM 108380</strain>
    </source>
</reference>
<accession>A0A8H4RHU3</accession>
<dbReference type="AlphaFoldDB" id="A0A8H4RHU3"/>
<keyword evidence="2" id="KW-1185">Reference proteome</keyword>
<sequence>MLRNASKGVLRKGVTELAQYPKPGEKIHGFTLLRSKHVPELELTALHLQHDKTGADYLHVAREDNNNVFSIGFKTNPPDDTGIPHILEHTTLCGSEK</sequence>
<evidence type="ECO:0000313" key="1">
    <source>
        <dbReference type="EMBL" id="KAF4629903.1"/>
    </source>
</evidence>